<feature type="chain" id="PRO_5045888579" evidence="2">
    <location>
        <begin position="22"/>
        <end position="549"/>
    </location>
</feature>
<evidence type="ECO:0000256" key="1">
    <source>
        <dbReference type="ARBA" id="ARBA00022729"/>
    </source>
</evidence>
<dbReference type="RefSeq" id="WP_376846840.1">
    <property type="nucleotide sequence ID" value="NZ_JBHSFW010000011.1"/>
</dbReference>
<sequence length="549" mass="61562">MKKAYRITVTLLLILALTALSACSNSKKSNGGKDGSPVTITVLHNWNGSAGPQVNPKTTPIFKEIMKKTGIYLDISYAKKSEVETANEAFATGNLPDIYDGPAWGGEAQVLLKAANEGQLVDLSKYLDKYPNLKKLTQKKYMSQTLWDTVFKKQKGGQYFITEMYPATNDDVQDWMYGLWVRKDIAKKFGVAPQSIKTKEDLYNFLMKIKQANLSENGKNVFPMGSYGNGFALAIMSNYFAPIPGDTGWIFDKDGKATMNFMSKNWDDYTLFMRKLLKNGLLDPESFTQSDPIAKEKVNQGRYAVVPTQFNQMYESTRQWAQENPDKNFVPLGPIEDVNGERFKTVFNVQGSQLIAITKKCKDVDAALKVLNFLASDEGYLLTHYGIKGVHYDMVDGKPKAKKEWVDKLQKDQHALENQGIIGGLSDMAGFYRDVSLGGGSFGSQYDKKFQVQKEYKKIMRPDGFEKMTGTDPNTVVQNSENYDQLKPIFDTLGDVWRQAVYAKTDQGALDILNKTREALKQSGIDKVSQKITKMAKNGTTFVTTQTPN</sequence>
<accession>A0ABV9GQ86</accession>
<keyword evidence="4" id="KW-1185">Reference proteome</keyword>
<name>A0ABV9GQ86_9BACL</name>
<comment type="caution">
    <text evidence="3">The sequence shown here is derived from an EMBL/GenBank/DDBJ whole genome shotgun (WGS) entry which is preliminary data.</text>
</comment>
<feature type="signal peptide" evidence="2">
    <location>
        <begin position="1"/>
        <end position="21"/>
    </location>
</feature>
<dbReference type="PANTHER" id="PTHR43649:SF33">
    <property type="entry name" value="POLYGALACTURONAN_RHAMNOGALACTURONAN-BINDING PROTEIN YTCQ"/>
    <property type="match status" value="1"/>
</dbReference>
<evidence type="ECO:0000256" key="2">
    <source>
        <dbReference type="SAM" id="SignalP"/>
    </source>
</evidence>
<keyword evidence="1 2" id="KW-0732">Signal</keyword>
<gene>
    <name evidence="3" type="ORF">ACFO4N_13620</name>
</gene>
<evidence type="ECO:0000313" key="3">
    <source>
        <dbReference type="EMBL" id="MFC4619749.1"/>
    </source>
</evidence>
<dbReference type="Proteomes" id="UP001596022">
    <property type="component" value="Unassembled WGS sequence"/>
</dbReference>
<protein>
    <submittedName>
        <fullName evidence="3">ABC transporter substrate-binding protein</fullName>
    </submittedName>
</protein>
<dbReference type="SUPFAM" id="SSF53850">
    <property type="entry name" value="Periplasmic binding protein-like II"/>
    <property type="match status" value="1"/>
</dbReference>
<dbReference type="EMBL" id="JBHSFW010000011">
    <property type="protein sequence ID" value="MFC4619749.1"/>
    <property type="molecule type" value="Genomic_DNA"/>
</dbReference>
<dbReference type="Gene3D" id="3.40.190.10">
    <property type="entry name" value="Periplasmic binding protein-like II"/>
    <property type="match status" value="2"/>
</dbReference>
<organism evidence="3 4">
    <name type="scientific">Camelliibacillus cellulosilyticus</name>
    <dbReference type="NCBI Taxonomy" id="2174486"/>
    <lineage>
        <taxon>Bacteria</taxon>
        <taxon>Bacillati</taxon>
        <taxon>Bacillota</taxon>
        <taxon>Bacilli</taxon>
        <taxon>Bacillales</taxon>
        <taxon>Sporolactobacillaceae</taxon>
        <taxon>Camelliibacillus</taxon>
    </lineage>
</organism>
<dbReference type="PANTHER" id="PTHR43649">
    <property type="entry name" value="ARABINOSE-BINDING PROTEIN-RELATED"/>
    <property type="match status" value="1"/>
</dbReference>
<proteinExistence type="predicted"/>
<evidence type="ECO:0000313" key="4">
    <source>
        <dbReference type="Proteomes" id="UP001596022"/>
    </source>
</evidence>
<dbReference type="InterPro" id="IPR050490">
    <property type="entry name" value="Bact_solute-bd_prot1"/>
</dbReference>
<dbReference type="PROSITE" id="PS51257">
    <property type="entry name" value="PROKAR_LIPOPROTEIN"/>
    <property type="match status" value="1"/>
</dbReference>
<reference evidence="4" key="1">
    <citation type="journal article" date="2019" name="Int. J. Syst. Evol. Microbiol.">
        <title>The Global Catalogue of Microorganisms (GCM) 10K type strain sequencing project: providing services to taxonomists for standard genome sequencing and annotation.</title>
        <authorList>
            <consortium name="The Broad Institute Genomics Platform"/>
            <consortium name="The Broad Institute Genome Sequencing Center for Infectious Disease"/>
            <person name="Wu L."/>
            <person name="Ma J."/>
        </authorList>
    </citation>
    <scope>NUCLEOTIDE SEQUENCE [LARGE SCALE GENOMIC DNA]</scope>
    <source>
        <strain evidence="4">CGMCC 1.16306</strain>
    </source>
</reference>